<comment type="caution">
    <text evidence="2">The sequence shown here is derived from an EMBL/GenBank/DDBJ whole genome shotgun (WGS) entry which is preliminary data.</text>
</comment>
<feature type="non-terminal residue" evidence="2">
    <location>
        <position position="444"/>
    </location>
</feature>
<keyword evidence="1" id="KW-0732">Signal</keyword>
<gene>
    <name evidence="2" type="ORF">PEVE_00014648</name>
</gene>
<evidence type="ECO:0000256" key="1">
    <source>
        <dbReference type="SAM" id="SignalP"/>
    </source>
</evidence>
<proteinExistence type="predicted"/>
<protein>
    <submittedName>
        <fullName evidence="2">Uncharacterized protein</fullName>
    </submittedName>
</protein>
<evidence type="ECO:0000313" key="3">
    <source>
        <dbReference type="Proteomes" id="UP001159427"/>
    </source>
</evidence>
<feature type="signal peptide" evidence="1">
    <location>
        <begin position="1"/>
        <end position="22"/>
    </location>
</feature>
<reference evidence="2 3" key="1">
    <citation type="submission" date="2022-05" db="EMBL/GenBank/DDBJ databases">
        <authorList>
            <consortium name="Genoscope - CEA"/>
            <person name="William W."/>
        </authorList>
    </citation>
    <scope>NUCLEOTIDE SEQUENCE [LARGE SCALE GENOMIC DNA]</scope>
</reference>
<evidence type="ECO:0000313" key="2">
    <source>
        <dbReference type="EMBL" id="CAH3183075.1"/>
    </source>
</evidence>
<sequence>MEHFASFIVCTLLLLNVYCTEGSSTSQQQCSVRNVCNVFHNVSNRQDRLEKKVKEHSAILGGRCDEDGSKFSASAVVQCASMVKSIKDNHFTLDARNPGSGICRALSHPTDETQAYSVSAELLNQMGWSGINSGHPGLLYNAFDENNFDFVYFRPHSASGCYQTGYMANGKLNFVKSSACPNGPPKGGGGVWFPVSVTVHGQDVQVYHSGVLVASVKSHFAPRAWGGVFTFLGYKNVILFRKFKVAPQTLVTKRCKKVVDELPGYTKVDAAHGRWPQDGFCLVAYLRDSSTSSYQLSVDMYNFIGSGRVNFGHPGVFLNAEDQDNYDFVYFRPHSSSLCFQTGYVYKGQPKFDGAKSASCPDGRPKGAEWFNIRVVVSNSTPAGEVKVYLKGTLVTSFNPRYPIRKRGGVLVANGYNNVVYYKNFNSQCFFNLTKGFFIKQRKH</sequence>
<accession>A0ABN8RUB2</accession>
<dbReference type="EMBL" id="CALNXI010002107">
    <property type="protein sequence ID" value="CAH3183075.1"/>
    <property type="molecule type" value="Genomic_DNA"/>
</dbReference>
<name>A0ABN8RUB2_9CNID</name>
<feature type="chain" id="PRO_5045115516" evidence="1">
    <location>
        <begin position="23"/>
        <end position="444"/>
    </location>
</feature>
<keyword evidence="3" id="KW-1185">Reference proteome</keyword>
<organism evidence="2 3">
    <name type="scientific">Porites evermanni</name>
    <dbReference type="NCBI Taxonomy" id="104178"/>
    <lineage>
        <taxon>Eukaryota</taxon>
        <taxon>Metazoa</taxon>
        <taxon>Cnidaria</taxon>
        <taxon>Anthozoa</taxon>
        <taxon>Hexacorallia</taxon>
        <taxon>Scleractinia</taxon>
        <taxon>Fungiina</taxon>
        <taxon>Poritidae</taxon>
        <taxon>Porites</taxon>
    </lineage>
</organism>
<dbReference type="Proteomes" id="UP001159427">
    <property type="component" value="Unassembled WGS sequence"/>
</dbReference>
<dbReference type="Gene3D" id="2.60.120.560">
    <property type="entry name" value="Exo-inulinase, domain 1"/>
    <property type="match status" value="2"/>
</dbReference>